<evidence type="ECO:0000313" key="11">
    <source>
        <dbReference type="EMBL" id="QDV58208.1"/>
    </source>
</evidence>
<dbReference type="PANTHER" id="PTHR30576">
    <property type="entry name" value="COLANIC BIOSYNTHESIS UDP-GLUCOSE LIPID CARRIER TRANSFERASE"/>
    <property type="match status" value="1"/>
</dbReference>
<dbReference type="GO" id="GO:0089702">
    <property type="term" value="F:undecaprenyl-phosphate glucose phosphotransferase activity"/>
    <property type="evidence" value="ECO:0007669"/>
    <property type="project" value="UniProtKB-EC"/>
</dbReference>
<gene>
    <name evidence="11" type="primary">wcaJ_2</name>
    <name evidence="11" type="ORF">Mal33_42250</name>
</gene>
<feature type="domain" description="Bacterial sugar transferase" evidence="10">
    <location>
        <begin position="335"/>
        <end position="525"/>
    </location>
</feature>
<comment type="subcellular location">
    <subcellularLocation>
        <location evidence="2">Cell membrane</location>
    </subcellularLocation>
    <subcellularLocation>
        <location evidence="1">Membrane</location>
        <topology evidence="1">Multi-pass membrane protein</topology>
    </subcellularLocation>
</comment>
<feature type="transmembrane region" description="Helical" evidence="9">
    <location>
        <begin position="340"/>
        <end position="361"/>
    </location>
</feature>
<feature type="transmembrane region" description="Helical" evidence="9">
    <location>
        <begin position="172"/>
        <end position="192"/>
    </location>
</feature>
<evidence type="ECO:0000259" key="10">
    <source>
        <dbReference type="Pfam" id="PF02397"/>
    </source>
</evidence>
<evidence type="ECO:0000256" key="4">
    <source>
        <dbReference type="ARBA" id="ARBA00022475"/>
    </source>
</evidence>
<evidence type="ECO:0000256" key="7">
    <source>
        <dbReference type="ARBA" id="ARBA00022989"/>
    </source>
</evidence>
<evidence type="ECO:0000256" key="2">
    <source>
        <dbReference type="ARBA" id="ARBA00004236"/>
    </source>
</evidence>
<dbReference type="NCBIfam" id="TIGR03025">
    <property type="entry name" value="EPS_sugtrans"/>
    <property type="match status" value="1"/>
</dbReference>
<dbReference type="AlphaFoldDB" id="A0A518IYQ7"/>
<evidence type="ECO:0000256" key="9">
    <source>
        <dbReference type="SAM" id="Phobius"/>
    </source>
</evidence>
<dbReference type="InterPro" id="IPR017475">
    <property type="entry name" value="EPS_sugar_tfrase"/>
</dbReference>
<keyword evidence="4" id="KW-1003">Cell membrane</keyword>
<evidence type="ECO:0000313" key="12">
    <source>
        <dbReference type="Proteomes" id="UP000316770"/>
    </source>
</evidence>
<keyword evidence="6 9" id="KW-0812">Transmembrane</keyword>
<comment type="similarity">
    <text evidence="3">Belongs to the bacterial sugar transferase family.</text>
</comment>
<feature type="transmembrane region" description="Helical" evidence="9">
    <location>
        <begin position="145"/>
        <end position="166"/>
    </location>
</feature>
<organism evidence="11 12">
    <name type="scientific">Rosistilla oblonga</name>
    <dbReference type="NCBI Taxonomy" id="2527990"/>
    <lineage>
        <taxon>Bacteria</taxon>
        <taxon>Pseudomonadati</taxon>
        <taxon>Planctomycetota</taxon>
        <taxon>Planctomycetia</taxon>
        <taxon>Pirellulales</taxon>
        <taxon>Pirellulaceae</taxon>
        <taxon>Rosistilla</taxon>
    </lineage>
</organism>
<reference evidence="11 12" key="1">
    <citation type="submission" date="2019-02" db="EMBL/GenBank/DDBJ databases">
        <title>Deep-cultivation of Planctomycetes and their phenomic and genomic characterization uncovers novel biology.</title>
        <authorList>
            <person name="Wiegand S."/>
            <person name="Jogler M."/>
            <person name="Boedeker C."/>
            <person name="Pinto D."/>
            <person name="Vollmers J."/>
            <person name="Rivas-Marin E."/>
            <person name="Kohn T."/>
            <person name="Peeters S.H."/>
            <person name="Heuer A."/>
            <person name="Rast P."/>
            <person name="Oberbeckmann S."/>
            <person name="Bunk B."/>
            <person name="Jeske O."/>
            <person name="Meyerdierks A."/>
            <person name="Storesund J.E."/>
            <person name="Kallscheuer N."/>
            <person name="Luecker S."/>
            <person name="Lage O.M."/>
            <person name="Pohl T."/>
            <person name="Merkel B.J."/>
            <person name="Hornburger P."/>
            <person name="Mueller R.-W."/>
            <person name="Bruemmer F."/>
            <person name="Labrenz M."/>
            <person name="Spormann A.M."/>
            <person name="Op den Camp H."/>
            <person name="Overmann J."/>
            <person name="Amann R."/>
            <person name="Jetten M.S.M."/>
            <person name="Mascher T."/>
            <person name="Medema M.H."/>
            <person name="Devos D.P."/>
            <person name="Kaster A.-K."/>
            <person name="Ovreas L."/>
            <person name="Rohde M."/>
            <person name="Galperin M.Y."/>
            <person name="Jogler C."/>
        </authorList>
    </citation>
    <scope>NUCLEOTIDE SEQUENCE [LARGE SCALE GENOMIC DNA]</scope>
    <source>
        <strain evidence="11 12">Mal33</strain>
    </source>
</reference>
<evidence type="ECO:0000256" key="1">
    <source>
        <dbReference type="ARBA" id="ARBA00004141"/>
    </source>
</evidence>
<evidence type="ECO:0000256" key="8">
    <source>
        <dbReference type="ARBA" id="ARBA00023136"/>
    </source>
</evidence>
<keyword evidence="5 11" id="KW-0808">Transferase</keyword>
<feature type="transmembrane region" description="Helical" evidence="9">
    <location>
        <begin position="112"/>
        <end position="133"/>
    </location>
</feature>
<keyword evidence="7 9" id="KW-1133">Transmembrane helix</keyword>
<evidence type="ECO:0000256" key="3">
    <source>
        <dbReference type="ARBA" id="ARBA00006464"/>
    </source>
</evidence>
<sequence length="532" mass="59345">MGRRTTVRGRKTGVVSRCTRNDRQPSILKQLRLPTNQSMTTLLLSHTATAQRTPELQLDRDVAVHLGKRLLMQRLATCLPLLVVDAAVIAGLIATAIFLCGAPAAISASPLGIVTAASLGWVLVLVSYQLYPAFGLNPALELKRFTSASTIATSLLAIAIFGFTPFEFRSVLMLGMLWLGSVVLLPSARYLARRQLGRSAWWGIRCIVVGDSAIEYFNSQSPRQLAQLGCRVIGYVRCPNLYWEEHEADDEGLEYLGPTSELHDICRGVDAPSLLVADDQSEFSEEAMGQIGLHIPRIERLEFSAAGYSQDRCPGLAPASHIENGLLQPGNMLLKRALDVFAVVAMFPVLLPLLAVIAASIKLTSAGPVFYRHRRIGRYGREIEVWKFRTMVQNADKVLEVYLAENPQLRHEWERDHKLKRDPRVTRVGVFLRKTSLDELPQLINVLVGDMSLVGPRPIVTAEIEKYAEAYPLYIAVQPGLTGLWQVSGRNNTTYERRIQLDRRYVSTWSVWLDCYILTRTIKTVAFCEGAY</sequence>
<dbReference type="InterPro" id="IPR003362">
    <property type="entry name" value="Bact_transf"/>
</dbReference>
<dbReference type="Pfam" id="PF02397">
    <property type="entry name" value="Bac_transf"/>
    <property type="match status" value="1"/>
</dbReference>
<dbReference type="PANTHER" id="PTHR30576:SF4">
    <property type="entry name" value="UNDECAPRENYL-PHOSPHATE GALACTOSE PHOSPHOTRANSFERASE"/>
    <property type="match status" value="1"/>
</dbReference>
<dbReference type="GO" id="GO:0005886">
    <property type="term" value="C:plasma membrane"/>
    <property type="evidence" value="ECO:0007669"/>
    <property type="project" value="UniProtKB-SubCell"/>
</dbReference>
<keyword evidence="8 9" id="KW-0472">Membrane</keyword>
<feature type="transmembrane region" description="Helical" evidence="9">
    <location>
        <begin position="78"/>
        <end position="106"/>
    </location>
</feature>
<dbReference type="Proteomes" id="UP000316770">
    <property type="component" value="Chromosome"/>
</dbReference>
<name>A0A518IYQ7_9BACT</name>
<dbReference type="EMBL" id="CP036318">
    <property type="protein sequence ID" value="QDV58208.1"/>
    <property type="molecule type" value="Genomic_DNA"/>
</dbReference>
<evidence type="ECO:0000256" key="6">
    <source>
        <dbReference type="ARBA" id="ARBA00022692"/>
    </source>
</evidence>
<keyword evidence="12" id="KW-1185">Reference proteome</keyword>
<evidence type="ECO:0000256" key="5">
    <source>
        <dbReference type="ARBA" id="ARBA00022679"/>
    </source>
</evidence>
<accession>A0A518IYQ7</accession>
<protein>
    <submittedName>
        <fullName evidence="11">UDP-glucose:undecaprenyl-phosphate glucose-1-phosphate transferase</fullName>
        <ecNumber evidence="11">2.7.8.31</ecNumber>
    </submittedName>
</protein>
<proteinExistence type="inferred from homology"/>
<dbReference type="EC" id="2.7.8.31" evidence="11"/>